<name>A0A8H7UDQ6_9FUNG</name>
<dbReference type="Proteomes" id="UP000612746">
    <property type="component" value="Unassembled WGS sequence"/>
</dbReference>
<dbReference type="Gene3D" id="3.80.10.10">
    <property type="entry name" value="Ribonuclease Inhibitor"/>
    <property type="match status" value="3"/>
</dbReference>
<sequence length="510" mass="57844">MTSQPDQKHPGHITQFAPEVVLQITNNLGIQDILALSSSCRTFYHMLTQRPSLYTPLILSPYADKITSKTLFSILKRHSTHTSYIQNLDLSGCYHLSSESAIHLAKKYPHLTNLDISVNPRNGRLVPGRYREGVYKDWRKTIAFNSVNQEWRLSNHAMHMLTRCTLHTLSLAGHDLDSSTAHAISQMVHLTSLDISGCTWRLSQADLQTIARGLGKNLLELRILGFEPTDLTLLCLRQHCWKLKLLHLSGGKPMMMSKLTSIVHTMKSLQDIRVTQIRGGDVDSLVQNLNQDTQSLDLSAKMDMYPSRGRGMRIESALNLTLRGFDALSTLHHLQVLRLSNLSWISEDAVSNIIRNLPLLSKFELRMWPDIESSDLRTCDVVTTLVPDTVPNLTEITLVGVSISQSTALAWSKFKYLEQIELSDIGVEAGSGNGFIRTWLMDMVSLEALRVTKCGIQWQQVADIVRMRDSEADDTEDWVEHNIDELVGSMQYEDEVVIRKSRKGWEWRWS</sequence>
<keyword evidence="2" id="KW-1185">Reference proteome</keyword>
<dbReference type="EMBL" id="JAEPRA010000008">
    <property type="protein sequence ID" value="KAG2181896.1"/>
    <property type="molecule type" value="Genomic_DNA"/>
</dbReference>
<accession>A0A8H7UDQ6</accession>
<dbReference type="InterPro" id="IPR032675">
    <property type="entry name" value="LRR_dom_sf"/>
</dbReference>
<reference evidence="1" key="1">
    <citation type="submission" date="2020-12" db="EMBL/GenBank/DDBJ databases">
        <title>Metabolic potential, ecology and presence of endohyphal bacteria is reflected in genomic diversity of Mucoromycotina.</title>
        <authorList>
            <person name="Muszewska A."/>
            <person name="Okrasinska A."/>
            <person name="Steczkiewicz K."/>
            <person name="Drgas O."/>
            <person name="Orlowska M."/>
            <person name="Perlinska-Lenart U."/>
            <person name="Aleksandrzak-Piekarczyk T."/>
            <person name="Szatraj K."/>
            <person name="Zielenkiewicz U."/>
            <person name="Pilsyk S."/>
            <person name="Malc E."/>
            <person name="Mieczkowski P."/>
            <person name="Kruszewska J.S."/>
            <person name="Biernat P."/>
            <person name="Pawlowska J."/>
        </authorList>
    </citation>
    <scope>NUCLEOTIDE SEQUENCE</scope>
    <source>
        <strain evidence="1">WA0000051536</strain>
    </source>
</reference>
<evidence type="ECO:0008006" key="3">
    <source>
        <dbReference type="Google" id="ProtNLM"/>
    </source>
</evidence>
<dbReference type="PANTHER" id="PTHR13318">
    <property type="entry name" value="PARTNER OF PAIRED, ISOFORM B-RELATED"/>
    <property type="match status" value="1"/>
</dbReference>
<dbReference type="PANTHER" id="PTHR13318:SF95">
    <property type="entry name" value="F-BOX PROTEIN YLR352W"/>
    <property type="match status" value="1"/>
</dbReference>
<protein>
    <recommendedName>
        <fullName evidence="3">F-box domain-containing protein</fullName>
    </recommendedName>
</protein>
<dbReference type="SMART" id="SM00367">
    <property type="entry name" value="LRR_CC"/>
    <property type="match status" value="3"/>
</dbReference>
<evidence type="ECO:0000313" key="2">
    <source>
        <dbReference type="Proteomes" id="UP000612746"/>
    </source>
</evidence>
<dbReference type="SUPFAM" id="SSF81383">
    <property type="entry name" value="F-box domain"/>
    <property type="match status" value="1"/>
</dbReference>
<dbReference type="AlphaFoldDB" id="A0A8H7UDQ6"/>
<dbReference type="InterPro" id="IPR036047">
    <property type="entry name" value="F-box-like_dom_sf"/>
</dbReference>
<proteinExistence type="predicted"/>
<dbReference type="GO" id="GO:0031146">
    <property type="term" value="P:SCF-dependent proteasomal ubiquitin-dependent protein catabolic process"/>
    <property type="evidence" value="ECO:0007669"/>
    <property type="project" value="TreeGrafter"/>
</dbReference>
<dbReference type="GO" id="GO:0019005">
    <property type="term" value="C:SCF ubiquitin ligase complex"/>
    <property type="evidence" value="ECO:0007669"/>
    <property type="project" value="TreeGrafter"/>
</dbReference>
<gene>
    <name evidence="1" type="ORF">INT44_008712</name>
</gene>
<dbReference type="SUPFAM" id="SSF52047">
    <property type="entry name" value="RNI-like"/>
    <property type="match status" value="2"/>
</dbReference>
<organism evidence="1 2">
    <name type="scientific">Umbelopsis vinacea</name>
    <dbReference type="NCBI Taxonomy" id="44442"/>
    <lineage>
        <taxon>Eukaryota</taxon>
        <taxon>Fungi</taxon>
        <taxon>Fungi incertae sedis</taxon>
        <taxon>Mucoromycota</taxon>
        <taxon>Mucoromycotina</taxon>
        <taxon>Umbelopsidomycetes</taxon>
        <taxon>Umbelopsidales</taxon>
        <taxon>Umbelopsidaceae</taxon>
        <taxon>Umbelopsis</taxon>
    </lineage>
</organism>
<dbReference type="InterPro" id="IPR006553">
    <property type="entry name" value="Leu-rich_rpt_Cys-con_subtyp"/>
</dbReference>
<dbReference type="OrthoDB" id="3219396at2759"/>
<comment type="caution">
    <text evidence="1">The sequence shown here is derived from an EMBL/GenBank/DDBJ whole genome shotgun (WGS) entry which is preliminary data.</text>
</comment>
<evidence type="ECO:0000313" key="1">
    <source>
        <dbReference type="EMBL" id="KAG2181896.1"/>
    </source>
</evidence>